<evidence type="ECO:0000313" key="4">
    <source>
        <dbReference type="Proteomes" id="UP000028545"/>
    </source>
</evidence>
<evidence type="ECO:0008006" key="5">
    <source>
        <dbReference type="Google" id="ProtNLM"/>
    </source>
</evidence>
<dbReference type="OrthoDB" id="5279542at2759"/>
<proteinExistence type="predicted"/>
<dbReference type="HOGENOM" id="CLU_1046462_0_0_1"/>
<dbReference type="KEGG" id="sapo:SAPIO_CDS6707"/>
<evidence type="ECO:0000256" key="1">
    <source>
        <dbReference type="SAM" id="MobiDB-lite"/>
    </source>
</evidence>
<dbReference type="AlphaFoldDB" id="A0A084G328"/>
<keyword evidence="4" id="KW-1185">Reference proteome</keyword>
<evidence type="ECO:0000256" key="2">
    <source>
        <dbReference type="SAM" id="Phobius"/>
    </source>
</evidence>
<sequence>MERPIKVIQAPARVMWISKTVLRSLSLILGIALLGVVAAIAATSYDDDDYYYYSYGDSFLWLTLATGVALTGLLCAGSFCAIGYDDEGTGSAARRNALVALGVIITIVHFVLFVIACWETSVRNRAIRIIVGRDGVPLKGSENASTFYQAQQVQLGIAAPPNGQQAHLAAAPAVTIFPPVLFHQVPPMQNYSISTPASRPVGSDLQVVSQPGPAHSPSEISNAGPLPIHSSPTHPPANNPPQA</sequence>
<protein>
    <recommendedName>
        <fullName evidence="5">MARVEL domain-containing protein</fullName>
    </recommendedName>
</protein>
<keyword evidence="2" id="KW-0472">Membrane</keyword>
<evidence type="ECO:0000313" key="3">
    <source>
        <dbReference type="EMBL" id="KEZ41740.1"/>
    </source>
</evidence>
<accession>A0A084G328</accession>
<name>A0A084G328_PSEDA</name>
<keyword evidence="2" id="KW-0812">Transmembrane</keyword>
<gene>
    <name evidence="3" type="ORF">SAPIO_CDS6707</name>
</gene>
<dbReference type="Proteomes" id="UP000028545">
    <property type="component" value="Unassembled WGS sequence"/>
</dbReference>
<feature type="transmembrane region" description="Helical" evidence="2">
    <location>
        <begin position="61"/>
        <end position="84"/>
    </location>
</feature>
<dbReference type="RefSeq" id="XP_016641539.1">
    <property type="nucleotide sequence ID" value="XM_016788740.1"/>
</dbReference>
<feature type="transmembrane region" description="Helical" evidence="2">
    <location>
        <begin position="21"/>
        <end position="41"/>
    </location>
</feature>
<comment type="caution">
    <text evidence="3">The sequence shown here is derived from an EMBL/GenBank/DDBJ whole genome shotgun (WGS) entry which is preliminary data.</text>
</comment>
<feature type="transmembrane region" description="Helical" evidence="2">
    <location>
        <begin position="96"/>
        <end position="116"/>
    </location>
</feature>
<organism evidence="3 4">
    <name type="scientific">Pseudallescheria apiosperma</name>
    <name type="common">Scedosporium apiospermum</name>
    <dbReference type="NCBI Taxonomy" id="563466"/>
    <lineage>
        <taxon>Eukaryota</taxon>
        <taxon>Fungi</taxon>
        <taxon>Dikarya</taxon>
        <taxon>Ascomycota</taxon>
        <taxon>Pezizomycotina</taxon>
        <taxon>Sordariomycetes</taxon>
        <taxon>Hypocreomycetidae</taxon>
        <taxon>Microascales</taxon>
        <taxon>Microascaceae</taxon>
        <taxon>Scedosporium</taxon>
    </lineage>
</organism>
<dbReference type="EMBL" id="JOWA01000107">
    <property type="protein sequence ID" value="KEZ41740.1"/>
    <property type="molecule type" value="Genomic_DNA"/>
</dbReference>
<dbReference type="GeneID" id="27725779"/>
<keyword evidence="2" id="KW-1133">Transmembrane helix</keyword>
<feature type="region of interest" description="Disordered" evidence="1">
    <location>
        <begin position="202"/>
        <end position="243"/>
    </location>
</feature>
<feature type="compositionally biased region" description="Pro residues" evidence="1">
    <location>
        <begin position="233"/>
        <end position="243"/>
    </location>
</feature>
<dbReference type="VEuPathDB" id="FungiDB:SAPIO_CDS6707"/>
<reference evidence="3 4" key="1">
    <citation type="journal article" date="2014" name="Genome Announc.">
        <title>Draft genome sequence of the pathogenic fungus Scedosporium apiospermum.</title>
        <authorList>
            <person name="Vandeputte P."/>
            <person name="Ghamrawi S."/>
            <person name="Rechenmann M."/>
            <person name="Iltis A."/>
            <person name="Giraud S."/>
            <person name="Fleury M."/>
            <person name="Thornton C."/>
            <person name="Delhaes L."/>
            <person name="Meyer W."/>
            <person name="Papon N."/>
            <person name="Bouchara J.P."/>
        </authorList>
    </citation>
    <scope>NUCLEOTIDE SEQUENCE [LARGE SCALE GENOMIC DNA]</scope>
    <source>
        <strain evidence="3 4">IHEM 14462</strain>
    </source>
</reference>